<feature type="domain" description="RecX second three-helical" evidence="7">
    <location>
        <begin position="54"/>
        <end position="95"/>
    </location>
</feature>
<keyword evidence="4 5" id="KW-0963">Cytoplasm</keyword>
<comment type="subcellular location">
    <subcellularLocation>
        <location evidence="1 5">Cytoplasm</location>
    </subcellularLocation>
</comment>
<dbReference type="Gene3D" id="1.10.10.10">
    <property type="entry name" value="Winged helix-like DNA-binding domain superfamily/Winged helix DNA-binding domain"/>
    <property type="match status" value="2"/>
</dbReference>
<dbReference type="InterPro" id="IPR003783">
    <property type="entry name" value="Regulatory_RecX"/>
</dbReference>
<accession>A0A1F5NNM5</accession>
<evidence type="ECO:0000256" key="2">
    <source>
        <dbReference type="ARBA" id="ARBA00009695"/>
    </source>
</evidence>
<evidence type="ECO:0000256" key="6">
    <source>
        <dbReference type="SAM" id="Coils"/>
    </source>
</evidence>
<name>A0A1F5NNM5_9BACT</name>
<dbReference type="STRING" id="1817824.A2751_05775"/>
<evidence type="ECO:0000256" key="3">
    <source>
        <dbReference type="ARBA" id="ARBA00018111"/>
    </source>
</evidence>
<evidence type="ECO:0000256" key="1">
    <source>
        <dbReference type="ARBA" id="ARBA00004496"/>
    </source>
</evidence>
<dbReference type="Proteomes" id="UP000176864">
    <property type="component" value="Unassembled WGS sequence"/>
</dbReference>
<dbReference type="AlphaFoldDB" id="A0A1F5NNM5"/>
<dbReference type="Pfam" id="PF02631">
    <property type="entry name" value="RecX_HTH2"/>
    <property type="match status" value="1"/>
</dbReference>
<evidence type="ECO:0000256" key="5">
    <source>
        <dbReference type="HAMAP-Rule" id="MF_01114"/>
    </source>
</evidence>
<feature type="domain" description="RecX first three-helical" evidence="8">
    <location>
        <begin position="9"/>
        <end position="47"/>
    </location>
</feature>
<evidence type="ECO:0000313" key="10">
    <source>
        <dbReference type="Proteomes" id="UP000176864"/>
    </source>
</evidence>
<comment type="function">
    <text evidence="5">Modulates RecA activity.</text>
</comment>
<dbReference type="GO" id="GO:0006282">
    <property type="term" value="P:regulation of DNA repair"/>
    <property type="evidence" value="ECO:0007669"/>
    <property type="project" value="UniProtKB-UniRule"/>
</dbReference>
<protein>
    <recommendedName>
        <fullName evidence="3 5">Regulatory protein RecX</fullName>
    </recommendedName>
</protein>
<evidence type="ECO:0000256" key="4">
    <source>
        <dbReference type="ARBA" id="ARBA00022490"/>
    </source>
</evidence>
<dbReference type="InterPro" id="IPR053924">
    <property type="entry name" value="RecX_HTH_2nd"/>
</dbReference>
<reference evidence="9 10" key="1">
    <citation type="journal article" date="2016" name="Nat. Commun.">
        <title>Thousands of microbial genomes shed light on interconnected biogeochemical processes in an aquifer system.</title>
        <authorList>
            <person name="Anantharaman K."/>
            <person name="Brown C.T."/>
            <person name="Hug L.A."/>
            <person name="Sharon I."/>
            <person name="Castelle C.J."/>
            <person name="Probst A.J."/>
            <person name="Thomas B.C."/>
            <person name="Singh A."/>
            <person name="Wilkins M.J."/>
            <person name="Karaoz U."/>
            <person name="Brodie E.L."/>
            <person name="Williams K.H."/>
            <person name="Hubbard S.S."/>
            <person name="Banfield J.F."/>
        </authorList>
    </citation>
    <scope>NUCLEOTIDE SEQUENCE [LARGE SCALE GENOMIC DNA]</scope>
</reference>
<evidence type="ECO:0000259" key="7">
    <source>
        <dbReference type="Pfam" id="PF02631"/>
    </source>
</evidence>
<keyword evidence="6" id="KW-0175">Coiled coil</keyword>
<dbReference type="EMBL" id="MFEK01000007">
    <property type="protein sequence ID" value="OGE79122.1"/>
    <property type="molecule type" value="Genomic_DNA"/>
</dbReference>
<comment type="similarity">
    <text evidence="2 5">Belongs to the RecX family.</text>
</comment>
<comment type="caution">
    <text evidence="9">The sequence shown here is derived from an EMBL/GenBank/DDBJ whole genome shotgun (WGS) entry which is preliminary data.</text>
</comment>
<feature type="coiled-coil region" evidence="6">
    <location>
        <begin position="98"/>
        <end position="125"/>
    </location>
</feature>
<proteinExistence type="inferred from homology"/>
<dbReference type="HAMAP" id="MF_01114">
    <property type="entry name" value="RecX"/>
    <property type="match status" value="1"/>
</dbReference>
<dbReference type="PANTHER" id="PTHR33602">
    <property type="entry name" value="REGULATORY PROTEIN RECX FAMILY PROTEIN"/>
    <property type="match status" value="1"/>
</dbReference>
<dbReference type="GO" id="GO:0005737">
    <property type="term" value="C:cytoplasm"/>
    <property type="evidence" value="ECO:0007669"/>
    <property type="project" value="UniProtKB-SubCell"/>
</dbReference>
<dbReference type="Pfam" id="PF21982">
    <property type="entry name" value="RecX_HTH1"/>
    <property type="match status" value="1"/>
</dbReference>
<organism evidence="9 10">
    <name type="scientific">Candidatus Doudnabacteria bacterium RIFCSPHIGHO2_01_FULL_46_14</name>
    <dbReference type="NCBI Taxonomy" id="1817824"/>
    <lineage>
        <taxon>Bacteria</taxon>
        <taxon>Candidatus Doudnaibacteriota</taxon>
    </lineage>
</organism>
<evidence type="ECO:0000259" key="8">
    <source>
        <dbReference type="Pfam" id="PF21982"/>
    </source>
</evidence>
<sequence>MSEINEKVYEKAIKLLSIRFHTTGELHRKLKTRGFKDGDILPVLRRLEESDFLNDKRFAEIFVENLKRYKDFGYYGIKVKLAQRQIPEDIAADALKEFFTLEEEMAVAQRLLKKLLKQKKTAYEQLSAAFARRGFRGEAVRKALTILR</sequence>
<gene>
    <name evidence="5" type="primary">recX</name>
    <name evidence="9" type="ORF">A2751_05775</name>
</gene>
<evidence type="ECO:0000313" key="9">
    <source>
        <dbReference type="EMBL" id="OGE79122.1"/>
    </source>
</evidence>
<dbReference type="InterPro" id="IPR036388">
    <property type="entry name" value="WH-like_DNA-bd_sf"/>
</dbReference>
<dbReference type="PANTHER" id="PTHR33602:SF1">
    <property type="entry name" value="REGULATORY PROTEIN RECX FAMILY PROTEIN"/>
    <property type="match status" value="1"/>
</dbReference>
<dbReference type="InterPro" id="IPR053926">
    <property type="entry name" value="RecX_HTH_1st"/>
</dbReference>